<dbReference type="EMBL" id="FOQG01000017">
    <property type="protein sequence ID" value="SFJ05568.1"/>
    <property type="molecule type" value="Genomic_DNA"/>
</dbReference>
<dbReference type="Proteomes" id="UP000198649">
    <property type="component" value="Unassembled WGS sequence"/>
</dbReference>
<organism evidence="2 3">
    <name type="scientific">Nocardioides psychrotolerans</name>
    <dbReference type="NCBI Taxonomy" id="1005945"/>
    <lineage>
        <taxon>Bacteria</taxon>
        <taxon>Bacillati</taxon>
        <taxon>Actinomycetota</taxon>
        <taxon>Actinomycetes</taxon>
        <taxon>Propionibacteriales</taxon>
        <taxon>Nocardioidaceae</taxon>
        <taxon>Nocardioides</taxon>
    </lineage>
</organism>
<evidence type="ECO:0000313" key="3">
    <source>
        <dbReference type="Proteomes" id="UP000198649"/>
    </source>
</evidence>
<proteinExistence type="predicted"/>
<dbReference type="OrthoDB" id="5146042at2"/>
<protein>
    <recommendedName>
        <fullName evidence="4">Transcriptional regulator, AbiEi antitoxin, Type IV TA system</fullName>
    </recommendedName>
</protein>
<dbReference type="AlphaFoldDB" id="A0A1I3N8K4"/>
<evidence type="ECO:0000313" key="2">
    <source>
        <dbReference type="EMBL" id="SFJ05568.1"/>
    </source>
</evidence>
<name>A0A1I3N8K4_9ACTN</name>
<dbReference type="RefSeq" id="WP_091116213.1">
    <property type="nucleotide sequence ID" value="NZ_BKAF01000029.1"/>
</dbReference>
<evidence type="ECO:0000256" key="1">
    <source>
        <dbReference type="SAM" id="MobiDB-lite"/>
    </source>
</evidence>
<accession>A0A1I3N8K4</accession>
<evidence type="ECO:0008006" key="4">
    <source>
        <dbReference type="Google" id="ProtNLM"/>
    </source>
</evidence>
<gene>
    <name evidence="2" type="ORF">SAMN05216561_11751</name>
</gene>
<reference evidence="2 3" key="1">
    <citation type="submission" date="2016-10" db="EMBL/GenBank/DDBJ databases">
        <authorList>
            <person name="de Groot N.N."/>
        </authorList>
    </citation>
    <scope>NUCLEOTIDE SEQUENCE [LARGE SCALE GENOMIC DNA]</scope>
    <source>
        <strain evidence="2 3">CGMCC 1.11156</strain>
    </source>
</reference>
<keyword evidence="3" id="KW-1185">Reference proteome</keyword>
<dbReference type="STRING" id="1005945.SAMN05216561_11751"/>
<feature type="region of interest" description="Disordered" evidence="1">
    <location>
        <begin position="297"/>
        <end position="322"/>
    </location>
</feature>
<sequence>MKQEDLDRTLAAQDGVVSRRQLLAPRATKPDLDAMVRRRDLARVHTGVYVNHTGALTWRQRAWAAVLYAAPAALYLESAGTKPSQGGIVHVAVDSARRVLAPDGMHVHRVVALTEQVRWNLSPPSVRPEDNLLALVRRAGSETDVVRLITEEICGRRTTVERVVVALDRRSRLRRRDFVRQVLDDVAAGTGSVLEHGYLTRVERAHGLPPASRQVVRESEGGREYRDIEYEEFGLVIELDGRLAHDSWDAAGRDADRDLDDHAAGRASVRLRYAQVFDHPCRTAARVAEVLQRRGWTGTPRGCSPACQLGRSGAPDTPDPPP</sequence>